<comment type="catalytic activity">
    <reaction evidence="7">
        <text>NADPH + H2O = reduced beta-nicotinamide D-ribonucleotide + adenosine 2',5'-bisphosphate + 2 H(+)</text>
        <dbReference type="Rhea" id="RHEA:60820"/>
        <dbReference type="ChEBI" id="CHEBI:15377"/>
        <dbReference type="ChEBI" id="CHEBI:15378"/>
        <dbReference type="ChEBI" id="CHEBI:57783"/>
        <dbReference type="ChEBI" id="CHEBI:90832"/>
        <dbReference type="ChEBI" id="CHEBI:194156"/>
    </reaction>
    <physiologicalReaction direction="left-to-right" evidence="7">
        <dbReference type="Rhea" id="RHEA:60821"/>
    </physiologicalReaction>
</comment>
<protein>
    <recommendedName>
        <fullName evidence="2">NAD(+) diphosphatase</fullName>
        <ecNumber evidence="2">3.6.1.22</ecNumber>
    </recommendedName>
</protein>
<evidence type="ECO:0000256" key="6">
    <source>
        <dbReference type="ARBA" id="ARBA00023027"/>
    </source>
</evidence>
<dbReference type="SUPFAM" id="SSF55811">
    <property type="entry name" value="Nudix"/>
    <property type="match status" value="1"/>
</dbReference>
<dbReference type="GO" id="GO:0046872">
    <property type="term" value="F:metal ion binding"/>
    <property type="evidence" value="ECO:0007669"/>
    <property type="project" value="UniProtKB-KW"/>
</dbReference>
<dbReference type="AlphaFoldDB" id="A0AAD1WQE6"/>
<proteinExistence type="predicted"/>
<dbReference type="Pfam" id="PF09296">
    <property type="entry name" value="NUDIX-like"/>
    <property type="match status" value="1"/>
</dbReference>
<sequence>MFRGIINLRLIAPVCARRSSSYVKQKRYLFDLKENDDVCRQALKSGSFYLFHDLLPLLRKSGSGFSVPTVSAQELQRTINKHGQDEQKIEDAVLVGCSKSCVAEFALDLGCLEKSSLEADLDGTFTFLPKALLLLEGKCAPLVAQAQALLRWHETHQFCSKTGNPTKKNLSGSKRICSTNGLIYYPQMSPVVISLVSYKDRCLLARQEGFPAGMYTALSGFCDIGETLEETVRREVAEEVGLEVDSLRYYGSQHWPFPSSSLMVACQATVQQDKLNVNKSELEDARWFTLEEIEEALQRGIVHLKPESGTIPIWVPPKWAIAHELITSWVQEQKAHSNG</sequence>
<dbReference type="GO" id="GO:0016787">
    <property type="term" value="F:hydrolase activity"/>
    <property type="evidence" value="ECO:0007669"/>
    <property type="project" value="UniProtKB-KW"/>
</dbReference>
<evidence type="ECO:0000313" key="11">
    <source>
        <dbReference type="EMBL" id="CAH2321793.1"/>
    </source>
</evidence>
<dbReference type="InterPro" id="IPR049734">
    <property type="entry name" value="NudC-like_C"/>
</dbReference>
<dbReference type="InterPro" id="IPR015375">
    <property type="entry name" value="NADH_PPase-like_N"/>
</dbReference>
<feature type="domain" description="Nudix hydrolase" evidence="10">
    <location>
        <begin position="186"/>
        <end position="310"/>
    </location>
</feature>
<dbReference type="Gene3D" id="3.90.79.20">
    <property type="match status" value="1"/>
</dbReference>
<dbReference type="PANTHER" id="PTHR11383">
    <property type="entry name" value="NUCLEOSIDE DIPHOSPHATE-LINKED MOIETY X MOTIF 13"/>
    <property type="match status" value="1"/>
</dbReference>
<evidence type="ECO:0000259" key="10">
    <source>
        <dbReference type="PROSITE" id="PS51462"/>
    </source>
</evidence>
<keyword evidence="6" id="KW-0520">NAD</keyword>
<dbReference type="EC" id="3.6.1.22" evidence="2"/>
<gene>
    <name evidence="11" type="ORF">PECUL_23A051155</name>
</gene>
<dbReference type="InterPro" id="IPR015797">
    <property type="entry name" value="NUDIX_hydrolase-like_dom_sf"/>
</dbReference>
<dbReference type="Pfam" id="PF00293">
    <property type="entry name" value="NUDIX"/>
    <property type="match status" value="1"/>
</dbReference>
<dbReference type="Proteomes" id="UP001295444">
    <property type="component" value="Chromosome 11"/>
</dbReference>
<evidence type="ECO:0000256" key="9">
    <source>
        <dbReference type="ARBA" id="ARBA00049264"/>
    </source>
</evidence>
<dbReference type="Pfam" id="PF09297">
    <property type="entry name" value="Zn_ribbon_NUD"/>
    <property type="match status" value="1"/>
</dbReference>
<evidence type="ECO:0000256" key="5">
    <source>
        <dbReference type="ARBA" id="ARBA00022842"/>
    </source>
</evidence>
<dbReference type="InterPro" id="IPR000086">
    <property type="entry name" value="NUDIX_hydrolase_dom"/>
</dbReference>
<dbReference type="InterPro" id="IPR015376">
    <property type="entry name" value="Znr_NADH_PPase"/>
</dbReference>
<dbReference type="CDD" id="cd03429">
    <property type="entry name" value="NUDIX_NADH_pyrophosphatase_Nudt13"/>
    <property type="match status" value="1"/>
</dbReference>
<evidence type="ECO:0000256" key="4">
    <source>
        <dbReference type="ARBA" id="ARBA00022801"/>
    </source>
</evidence>
<keyword evidence="3" id="KW-0479">Metal-binding</keyword>
<dbReference type="PANTHER" id="PTHR11383:SF3">
    <property type="entry name" value="NAD(P)H PYROPHOSPHATASE NUDT13, MITOCHONDRIAL"/>
    <property type="match status" value="1"/>
</dbReference>
<name>A0AAD1WQE6_PELCU</name>
<keyword evidence="12" id="KW-1185">Reference proteome</keyword>
<keyword evidence="5" id="KW-0460">Magnesium</keyword>
<comment type="cofactor">
    <cofactor evidence="1">
        <name>Mg(2+)</name>
        <dbReference type="ChEBI" id="CHEBI:18420"/>
    </cofactor>
</comment>
<dbReference type="InterPro" id="IPR020084">
    <property type="entry name" value="NUDIX_hydrolase_CS"/>
</dbReference>
<organism evidence="11 12">
    <name type="scientific">Pelobates cultripes</name>
    <name type="common">Western spadefoot toad</name>
    <dbReference type="NCBI Taxonomy" id="61616"/>
    <lineage>
        <taxon>Eukaryota</taxon>
        <taxon>Metazoa</taxon>
        <taxon>Chordata</taxon>
        <taxon>Craniata</taxon>
        <taxon>Vertebrata</taxon>
        <taxon>Euteleostomi</taxon>
        <taxon>Amphibia</taxon>
        <taxon>Batrachia</taxon>
        <taxon>Anura</taxon>
        <taxon>Pelobatoidea</taxon>
        <taxon>Pelobatidae</taxon>
        <taxon>Pelobates</taxon>
    </lineage>
</organism>
<dbReference type="EMBL" id="OW240922">
    <property type="protein sequence ID" value="CAH2321793.1"/>
    <property type="molecule type" value="Genomic_DNA"/>
</dbReference>
<evidence type="ECO:0000256" key="2">
    <source>
        <dbReference type="ARBA" id="ARBA00012381"/>
    </source>
</evidence>
<accession>A0AAD1WQE6</accession>
<evidence type="ECO:0000256" key="7">
    <source>
        <dbReference type="ARBA" id="ARBA00047501"/>
    </source>
</evidence>
<dbReference type="NCBIfam" id="NF001299">
    <property type="entry name" value="PRK00241.1"/>
    <property type="match status" value="1"/>
</dbReference>
<reference evidence="11" key="1">
    <citation type="submission" date="2022-03" db="EMBL/GenBank/DDBJ databases">
        <authorList>
            <person name="Alioto T."/>
            <person name="Alioto T."/>
            <person name="Gomez Garrido J."/>
        </authorList>
    </citation>
    <scope>NUCLEOTIDE SEQUENCE</scope>
</reference>
<dbReference type="Gene3D" id="3.90.79.10">
    <property type="entry name" value="Nucleoside Triphosphate Pyrophosphohydrolase"/>
    <property type="match status" value="1"/>
</dbReference>
<dbReference type="PROSITE" id="PS00893">
    <property type="entry name" value="NUDIX_BOX"/>
    <property type="match status" value="1"/>
</dbReference>
<dbReference type="PROSITE" id="PS51462">
    <property type="entry name" value="NUDIX"/>
    <property type="match status" value="1"/>
</dbReference>
<evidence type="ECO:0000256" key="3">
    <source>
        <dbReference type="ARBA" id="ARBA00022723"/>
    </source>
</evidence>
<comment type="catalytic activity">
    <reaction evidence="9">
        <text>NADH + H2O = reduced beta-nicotinamide D-ribonucleotide + AMP + 2 H(+)</text>
        <dbReference type="Rhea" id="RHEA:48868"/>
        <dbReference type="ChEBI" id="CHEBI:15377"/>
        <dbReference type="ChEBI" id="CHEBI:15378"/>
        <dbReference type="ChEBI" id="CHEBI:57945"/>
        <dbReference type="ChEBI" id="CHEBI:90832"/>
        <dbReference type="ChEBI" id="CHEBI:456215"/>
        <dbReference type="EC" id="3.6.1.22"/>
    </reaction>
    <physiologicalReaction direction="left-to-right" evidence="9">
        <dbReference type="Rhea" id="RHEA:48869"/>
    </physiologicalReaction>
</comment>
<evidence type="ECO:0000256" key="1">
    <source>
        <dbReference type="ARBA" id="ARBA00001946"/>
    </source>
</evidence>
<keyword evidence="4" id="KW-0378">Hydrolase</keyword>
<comment type="catalytic activity">
    <reaction evidence="8">
        <text>NAD(+) + H2O = beta-nicotinamide D-ribonucleotide + AMP + 2 H(+)</text>
        <dbReference type="Rhea" id="RHEA:11800"/>
        <dbReference type="ChEBI" id="CHEBI:14649"/>
        <dbReference type="ChEBI" id="CHEBI:15377"/>
        <dbReference type="ChEBI" id="CHEBI:15378"/>
        <dbReference type="ChEBI" id="CHEBI:57540"/>
        <dbReference type="ChEBI" id="CHEBI:456215"/>
        <dbReference type="EC" id="3.6.1.22"/>
    </reaction>
    <physiologicalReaction direction="left-to-right" evidence="8">
        <dbReference type="Rhea" id="RHEA:11801"/>
    </physiologicalReaction>
</comment>
<evidence type="ECO:0000313" key="12">
    <source>
        <dbReference type="Proteomes" id="UP001295444"/>
    </source>
</evidence>
<evidence type="ECO:0000256" key="8">
    <source>
        <dbReference type="ARBA" id="ARBA00049196"/>
    </source>
</evidence>